<keyword evidence="2" id="KW-0812">Transmembrane</keyword>
<dbReference type="GO" id="GO:0016020">
    <property type="term" value="C:membrane"/>
    <property type="evidence" value="ECO:0007669"/>
    <property type="project" value="UniProtKB-SubCell"/>
</dbReference>
<dbReference type="Pfam" id="PF03544">
    <property type="entry name" value="TonB_C"/>
    <property type="match status" value="1"/>
</dbReference>
<evidence type="ECO:0000256" key="2">
    <source>
        <dbReference type="ARBA" id="ARBA00022692"/>
    </source>
</evidence>
<dbReference type="GO" id="GO:0055085">
    <property type="term" value="P:transmembrane transport"/>
    <property type="evidence" value="ECO:0007669"/>
    <property type="project" value="InterPro"/>
</dbReference>
<dbReference type="SUPFAM" id="SSF74653">
    <property type="entry name" value="TolA/TonB C-terminal domain"/>
    <property type="match status" value="1"/>
</dbReference>
<evidence type="ECO:0000313" key="6">
    <source>
        <dbReference type="EMBL" id="WEK38977.1"/>
    </source>
</evidence>
<dbReference type="AlphaFoldDB" id="A0AAJ6BK77"/>
<dbReference type="InterPro" id="IPR006260">
    <property type="entry name" value="TonB/TolA_C"/>
</dbReference>
<dbReference type="Gene3D" id="3.30.1150.10">
    <property type="match status" value="1"/>
</dbReference>
<dbReference type="InterPro" id="IPR037682">
    <property type="entry name" value="TonB_C"/>
</dbReference>
<evidence type="ECO:0000256" key="3">
    <source>
        <dbReference type="ARBA" id="ARBA00022989"/>
    </source>
</evidence>
<dbReference type="EMBL" id="CP119326">
    <property type="protein sequence ID" value="WEK38977.1"/>
    <property type="molecule type" value="Genomic_DNA"/>
</dbReference>
<organism evidence="6 7">
    <name type="scientific">Candidatus Brevundimonas colombiensis</name>
    <dbReference type="NCBI Taxonomy" id="3121376"/>
    <lineage>
        <taxon>Bacteria</taxon>
        <taxon>Pseudomonadati</taxon>
        <taxon>Pseudomonadota</taxon>
        <taxon>Alphaproteobacteria</taxon>
        <taxon>Caulobacterales</taxon>
        <taxon>Caulobacteraceae</taxon>
        <taxon>Brevundimonas</taxon>
    </lineage>
</organism>
<gene>
    <name evidence="6" type="ORF">P0Y50_10505</name>
</gene>
<reference evidence="6" key="1">
    <citation type="submission" date="2023-03" db="EMBL/GenBank/DDBJ databases">
        <title>Andean soil-derived lignocellulolytic bacterial consortium as a source of novel taxa and putative plastic-active enzymes.</title>
        <authorList>
            <person name="Diaz-Garcia L."/>
            <person name="Chuvochina M."/>
            <person name="Feuerriegel G."/>
            <person name="Bunk B."/>
            <person name="Sproer C."/>
            <person name="Streit W.R."/>
            <person name="Rodriguez L.M."/>
            <person name="Overmann J."/>
            <person name="Jimenez D.J."/>
        </authorList>
    </citation>
    <scope>NUCLEOTIDE SEQUENCE</scope>
    <source>
        <strain evidence="6">MAG 833</strain>
    </source>
</reference>
<evidence type="ECO:0000256" key="4">
    <source>
        <dbReference type="ARBA" id="ARBA00023136"/>
    </source>
</evidence>
<evidence type="ECO:0000259" key="5">
    <source>
        <dbReference type="Pfam" id="PF03544"/>
    </source>
</evidence>
<name>A0AAJ6BK77_9CAUL</name>
<sequence>MQAVLEAWPLSGGVAVALERGAEMKRIEFCVVLAGLAFMSGCAAPSGGGVANHHLLAESFAPTEQDGSVVLECILSGTGDLTECQVVSETPAGQGFGQAALDMAKNAKMKPGGAAGQRVRFTTRFRLAD</sequence>
<evidence type="ECO:0000256" key="1">
    <source>
        <dbReference type="ARBA" id="ARBA00004167"/>
    </source>
</evidence>
<protein>
    <submittedName>
        <fullName evidence="6">TonB family protein</fullName>
    </submittedName>
</protein>
<accession>A0AAJ6BK77</accession>
<dbReference type="Proteomes" id="UP001213664">
    <property type="component" value="Chromosome"/>
</dbReference>
<evidence type="ECO:0000313" key="7">
    <source>
        <dbReference type="Proteomes" id="UP001213664"/>
    </source>
</evidence>
<keyword evidence="3" id="KW-1133">Transmembrane helix</keyword>
<feature type="domain" description="TonB C-terminal" evidence="5">
    <location>
        <begin position="64"/>
        <end position="125"/>
    </location>
</feature>
<proteinExistence type="predicted"/>
<comment type="subcellular location">
    <subcellularLocation>
        <location evidence="1">Membrane</location>
        <topology evidence="1">Single-pass membrane protein</topology>
    </subcellularLocation>
</comment>
<keyword evidence="4" id="KW-0472">Membrane</keyword>
<dbReference type="NCBIfam" id="TIGR01352">
    <property type="entry name" value="tonB_Cterm"/>
    <property type="match status" value="1"/>
</dbReference>